<dbReference type="InterPro" id="IPR011993">
    <property type="entry name" value="PH-like_dom_sf"/>
</dbReference>
<dbReference type="PANTHER" id="PTHR21399:SF0">
    <property type="entry name" value="METHYLOSOME SUBUNIT PICLN"/>
    <property type="match status" value="1"/>
</dbReference>
<evidence type="ECO:0000256" key="1">
    <source>
        <dbReference type="ARBA" id="ARBA00004123"/>
    </source>
</evidence>
<evidence type="ECO:0008006" key="8">
    <source>
        <dbReference type="Google" id="ProtNLM"/>
    </source>
</evidence>
<dbReference type="GO" id="GO:0045292">
    <property type="term" value="P:mRNA cis splicing, via spliceosome"/>
    <property type="evidence" value="ECO:0007669"/>
    <property type="project" value="TreeGrafter"/>
</dbReference>
<comment type="caution">
    <text evidence="6">The sequence shown here is derived from an EMBL/GenBank/DDBJ whole genome shotgun (WGS) entry which is preliminary data.</text>
</comment>
<proteinExistence type="predicted"/>
<dbReference type="PANTHER" id="PTHR21399">
    <property type="entry name" value="CHLORIDE CONDUCTANCE REGULATORY PROTEIN ICLN"/>
    <property type="match status" value="1"/>
</dbReference>
<dbReference type="GO" id="GO:0005829">
    <property type="term" value="C:cytosol"/>
    <property type="evidence" value="ECO:0007669"/>
    <property type="project" value="TreeGrafter"/>
</dbReference>
<evidence type="ECO:0000256" key="3">
    <source>
        <dbReference type="ARBA" id="ARBA00022490"/>
    </source>
</evidence>
<dbReference type="InterPro" id="IPR039924">
    <property type="entry name" value="ICln/Lot5/Saf5"/>
</dbReference>
<keyword evidence="7" id="KW-1185">Reference proteome</keyword>
<evidence type="ECO:0000256" key="2">
    <source>
        <dbReference type="ARBA" id="ARBA00004496"/>
    </source>
</evidence>
<evidence type="ECO:0000313" key="7">
    <source>
        <dbReference type="Proteomes" id="UP000521872"/>
    </source>
</evidence>
<keyword evidence="4" id="KW-0539">Nucleus</keyword>
<organism evidence="6 7">
    <name type="scientific">Agrocybe pediades</name>
    <dbReference type="NCBI Taxonomy" id="84607"/>
    <lineage>
        <taxon>Eukaryota</taxon>
        <taxon>Fungi</taxon>
        <taxon>Dikarya</taxon>
        <taxon>Basidiomycota</taxon>
        <taxon>Agaricomycotina</taxon>
        <taxon>Agaricomycetes</taxon>
        <taxon>Agaricomycetidae</taxon>
        <taxon>Agaricales</taxon>
        <taxon>Agaricineae</taxon>
        <taxon>Strophariaceae</taxon>
        <taxon>Agrocybe</taxon>
    </lineage>
</organism>
<protein>
    <recommendedName>
        <fullName evidence="8">Methylosome subunit pICln</fullName>
    </recommendedName>
</protein>
<gene>
    <name evidence="6" type="ORF">D9613_007854</name>
</gene>
<accession>A0A8H4QP77</accession>
<evidence type="ECO:0000256" key="4">
    <source>
        <dbReference type="ARBA" id="ARBA00023242"/>
    </source>
</evidence>
<evidence type="ECO:0000256" key="5">
    <source>
        <dbReference type="SAM" id="MobiDB-lite"/>
    </source>
</evidence>
<dbReference type="AlphaFoldDB" id="A0A8H4QP77"/>
<dbReference type="GO" id="GO:0034715">
    <property type="term" value="C:pICln-Sm protein complex"/>
    <property type="evidence" value="ECO:0007669"/>
    <property type="project" value="TreeGrafter"/>
</dbReference>
<reference evidence="6 7" key="1">
    <citation type="submission" date="2019-12" db="EMBL/GenBank/DDBJ databases">
        <authorList>
            <person name="Floudas D."/>
            <person name="Bentzer J."/>
            <person name="Ahren D."/>
            <person name="Johansson T."/>
            <person name="Persson P."/>
            <person name="Tunlid A."/>
        </authorList>
    </citation>
    <scope>NUCLEOTIDE SEQUENCE [LARGE SCALE GENOMIC DNA]</scope>
    <source>
        <strain evidence="6 7">CBS 102.39</strain>
    </source>
</reference>
<dbReference type="EMBL" id="JAACJL010000045">
    <property type="protein sequence ID" value="KAF4613912.1"/>
    <property type="molecule type" value="Genomic_DNA"/>
</dbReference>
<feature type="region of interest" description="Disordered" evidence="5">
    <location>
        <begin position="203"/>
        <end position="243"/>
    </location>
</feature>
<comment type="subcellular location">
    <subcellularLocation>
        <location evidence="2">Cytoplasm</location>
    </subcellularLocation>
    <subcellularLocation>
        <location evidence="1">Nucleus</location>
    </subcellularLocation>
</comment>
<name>A0A8H4QP77_9AGAR</name>
<dbReference type="Pfam" id="PF03517">
    <property type="entry name" value="Voldacs"/>
    <property type="match status" value="1"/>
</dbReference>
<dbReference type="Proteomes" id="UP000521872">
    <property type="component" value="Unassembled WGS sequence"/>
</dbReference>
<feature type="compositionally biased region" description="Basic and acidic residues" evidence="5">
    <location>
        <begin position="225"/>
        <end position="243"/>
    </location>
</feature>
<dbReference type="Gene3D" id="2.30.29.30">
    <property type="entry name" value="Pleckstrin-homology domain (PH domain)/Phosphotyrosine-binding domain (PTB)"/>
    <property type="match status" value="1"/>
</dbReference>
<evidence type="ECO:0000313" key="6">
    <source>
        <dbReference type="EMBL" id="KAF4613912.1"/>
    </source>
</evidence>
<sequence>MPSVTLINALPKFVTPEEHATLVASTPESFKDIPPVVRHVEEDVTITLDPPLENNTGPIHGTLYILTSVLVFMSSNGVGFQVEYRAITLHAVSRGESGPSLYCQLDESYGTENAASADNDDDYTDMRELTIVPANPDSLEKIFEALSQCASLHPDPNDEEDEFDDAVVDVDPSTFETFNGDEGEELSEVGRAALEYLESIIYDPHNLRPEDHDEQDEEGQFANANEEKGETEGDKQKEKSTSS</sequence>
<dbReference type="GO" id="GO:0005681">
    <property type="term" value="C:spliceosomal complex"/>
    <property type="evidence" value="ECO:0007669"/>
    <property type="project" value="TreeGrafter"/>
</dbReference>
<keyword evidence="3" id="KW-0963">Cytoplasm</keyword>
<dbReference type="GO" id="GO:0000387">
    <property type="term" value="P:spliceosomal snRNP assembly"/>
    <property type="evidence" value="ECO:0007669"/>
    <property type="project" value="TreeGrafter"/>
</dbReference>